<organism evidence="3">
    <name type="scientific">Lygus hesperus</name>
    <name type="common">Western plant bug</name>
    <dbReference type="NCBI Taxonomy" id="30085"/>
    <lineage>
        <taxon>Eukaryota</taxon>
        <taxon>Metazoa</taxon>
        <taxon>Ecdysozoa</taxon>
        <taxon>Arthropoda</taxon>
        <taxon>Hexapoda</taxon>
        <taxon>Insecta</taxon>
        <taxon>Pterygota</taxon>
        <taxon>Neoptera</taxon>
        <taxon>Paraneoptera</taxon>
        <taxon>Hemiptera</taxon>
        <taxon>Heteroptera</taxon>
        <taxon>Panheteroptera</taxon>
        <taxon>Cimicomorpha</taxon>
        <taxon>Miridae</taxon>
        <taxon>Mirini</taxon>
        <taxon>Lygus</taxon>
    </lineage>
</organism>
<dbReference type="Pfam" id="PF18701">
    <property type="entry name" value="DUF5641"/>
    <property type="match status" value="1"/>
</dbReference>
<dbReference type="PROSITE" id="PS50994">
    <property type="entry name" value="INTEGRASE"/>
    <property type="match status" value="1"/>
</dbReference>
<dbReference type="SUPFAM" id="SSF53098">
    <property type="entry name" value="Ribonuclease H-like"/>
    <property type="match status" value="1"/>
</dbReference>
<dbReference type="GO" id="GO:0071897">
    <property type="term" value="P:DNA biosynthetic process"/>
    <property type="evidence" value="ECO:0007669"/>
    <property type="project" value="UniProtKB-ARBA"/>
</dbReference>
<gene>
    <name evidence="3" type="primary">pol_278</name>
    <name evidence="4" type="synonym">pol_399</name>
    <name evidence="3" type="ORF">CM83_97520</name>
    <name evidence="4" type="ORF">CM83_97524</name>
</gene>
<feature type="compositionally biased region" description="Polar residues" evidence="1">
    <location>
        <begin position="342"/>
        <end position="356"/>
    </location>
</feature>
<dbReference type="InterPro" id="IPR036397">
    <property type="entry name" value="RNaseH_sf"/>
</dbReference>
<dbReference type="Pfam" id="PF05380">
    <property type="entry name" value="Peptidase_A17"/>
    <property type="match status" value="1"/>
</dbReference>
<dbReference type="InterPro" id="IPR005312">
    <property type="entry name" value="DUF1759"/>
</dbReference>
<dbReference type="InterPro" id="IPR008042">
    <property type="entry name" value="Retrotrans_Pao"/>
</dbReference>
<dbReference type="GO" id="GO:0003676">
    <property type="term" value="F:nucleic acid binding"/>
    <property type="evidence" value="ECO:0007669"/>
    <property type="project" value="InterPro"/>
</dbReference>
<dbReference type="PANTHER" id="PTHR47331:SF1">
    <property type="entry name" value="GAG-LIKE PROTEIN"/>
    <property type="match status" value="1"/>
</dbReference>
<proteinExistence type="predicted"/>
<dbReference type="InterPro" id="IPR001584">
    <property type="entry name" value="Integrase_cat-core"/>
</dbReference>
<protein>
    <submittedName>
        <fullName evidence="3">Pro-Pol polyprotein</fullName>
    </submittedName>
</protein>
<evidence type="ECO:0000313" key="3">
    <source>
        <dbReference type="EMBL" id="JAF99286.1"/>
    </source>
</evidence>
<dbReference type="GO" id="GO:0015074">
    <property type="term" value="P:DNA integration"/>
    <property type="evidence" value="ECO:0007669"/>
    <property type="project" value="InterPro"/>
</dbReference>
<feature type="domain" description="Integrase catalytic" evidence="2">
    <location>
        <begin position="1432"/>
        <end position="1635"/>
    </location>
</feature>
<sequence length="1752" mass="199103">MAKDYNVEIAALKRKLSTGSNEVGAMLTQGRAALKEPSVHANYFIGMTTVLEKYYSMFEDAYEGLSAIKDSSDRPTSFEFPTEEYVKLQSNTRKAYYEIKRILVSVNPSTSTSSAASHDLNTAMLNTTSTVIQTSQRLPEIKLIKFDGELLNWPKFRDTFVSIVHEDEHLSPTKKFHYLITSLSGPALSLVSKFPIQDENYKLAWDALKETYEKKRLLASAYLNRILNSTPIQGKPNVDTLKTFITTVCDSVSAFRLLSIQDEASFILFHLSYRLLDQSTRDQFQNSHKDTEFPTFDQLFKFIKDRCFTLQLSSDTNATFESNQTSTPKSNERKHISKKSTRSSLVVQKSKDSNNSSYPICSVCKEGSHALLSCKKFYAGTVDQRIAWLSNWKGCKNCFSTKHQTNSCSSKWVCRWCKNRHHSMICRESQSRSNNNTNIQVPPQDPSGSSAAALTTVHDEASHVLLGTVLAEVQDSRGTYHTIRLVVDTASHYSFMTYRCAHKLGLSTNKCSLNISGIGQSLEGSKGYVNCVIRPRCKTTPLLNMKALLLRTITSHLPTVSLPHRFWVKYTNFPLADPTFFESKPIDVLLGADMFADIWLGAPVEIDQNSPKLFPSIFGHVVIGKFSPGTKETSSGTSLIVNNVSDADINTTLRRFWEIEEPKSIDPVNVEDECCENHFVSTHYRLDNGSYGVRLAFKTNPPQFSDISSISMRRFRNQENRLMKNSDLQEQYHSFMREYIDLGHMSINSSPPLYIIPHHHVTKLDRNKIKLRVVFDASANSINGSLNDYLYVGPKLQTDIRDVLLNFRTHKVALVADIVKMYRNIWIHPEDRKYQTIYWRFNPFEELRNYQLNTVVYGLTSSPFLALRVIKQLIIDEGSPFQQASEVLSRDIYIDDICSGSESIDEALELKQQLITLLGKGQFKLSKWASNYPELLKNVPESETVNQPVPMTSKDDATLKILGLQWNPESDSFTYNLEVPSKVHTKRAILSNVAKIYDPLGFLAPVVVLMKSFMQELWKLGIDWDEPIPQNLGSRWESVVEQLPILSNLSITRFVCIDKPYRFQIVGFSDASEKAYCAALYLRIIKNGEIKANLLTAKTKLAPLKTLTIPRLELCGCLLLVRLYQSISGFLDLLDTSGQIAAYFFTDSTIALGWLNTPSYKLKTFVCNRVVEILQSTSVSQWYHVSSNNNPADCGSRGIYPEEMMCHSLWWSGPPWLLEPHNTWQPFEVSVPPTLPEIKPTPVLISIESTPSFNAQFVVELISKFSSYHRLLRTICRIFRFFNKKSLTSDQFFGPVKLQELDDALHLCVKAVQSHYFFKNDLSKNQNEILKRFVKLNPFFDSSGILRAGGRLYHSDLPYNHKHPILLPPESHLSELIVDSYHRAYLHPGPSLLQALVQSKFWIPSLRRLVQKRIFMCGRCYRLKAKPSIPKMADLPSYRVQAIRAFMKTGVDFAGPFVMKESHRRKSPTSKVYFCVFVCMATKAIHLEAVTRLTSDAFLAAFDRFVSLRGLPSDVFSDCGSNFVSAARTLKELNVWFTNIQTQNEIANQMTFRQTKWHFNPPHSPHFGGIWEAGVKSAKVLMLRTVGDTALTYEELATLLYKIGAVLNSRPLCPLSTDPSECDYLSPGHFLIGEPMLSVPEPSLLDTPLNRLDRWQLLQRMAQFFWTKWRRDYLCTLQSRGKWNERTPNLQIGDLVLIKDPNVPILQWPRGRVTAIHPGRDGAVRVATIKTAKSSFTRPVVNLIPLLPDPQS</sequence>
<dbReference type="EMBL" id="GBHO01044315">
    <property type="protein sequence ID" value="JAF99288.1"/>
    <property type="molecule type" value="Transcribed_RNA"/>
</dbReference>
<dbReference type="Gene3D" id="3.30.420.10">
    <property type="entry name" value="Ribonuclease H-like superfamily/Ribonuclease H"/>
    <property type="match status" value="1"/>
</dbReference>
<dbReference type="InterPro" id="IPR040676">
    <property type="entry name" value="DUF5641"/>
</dbReference>
<evidence type="ECO:0000313" key="4">
    <source>
        <dbReference type="EMBL" id="JAF99288.1"/>
    </source>
</evidence>
<dbReference type="InterPro" id="IPR043502">
    <property type="entry name" value="DNA/RNA_pol_sf"/>
</dbReference>
<dbReference type="GO" id="GO:0042575">
    <property type="term" value="C:DNA polymerase complex"/>
    <property type="evidence" value="ECO:0007669"/>
    <property type="project" value="UniProtKB-ARBA"/>
</dbReference>
<dbReference type="EMBL" id="GBHO01044317">
    <property type="protein sequence ID" value="JAF99286.1"/>
    <property type="molecule type" value="Transcribed_RNA"/>
</dbReference>
<dbReference type="Pfam" id="PF17921">
    <property type="entry name" value="Integrase_H2C2"/>
    <property type="match status" value="1"/>
</dbReference>
<evidence type="ECO:0000259" key="2">
    <source>
        <dbReference type="PROSITE" id="PS50994"/>
    </source>
</evidence>
<dbReference type="PANTHER" id="PTHR47331">
    <property type="entry name" value="PHD-TYPE DOMAIN-CONTAINING PROTEIN"/>
    <property type="match status" value="1"/>
</dbReference>
<dbReference type="Gene3D" id="3.30.70.270">
    <property type="match status" value="1"/>
</dbReference>
<dbReference type="InterPro" id="IPR041588">
    <property type="entry name" value="Integrase_H2C2"/>
</dbReference>
<accession>A0A0A9VSF7</accession>
<feature type="region of interest" description="Disordered" evidence="1">
    <location>
        <begin position="319"/>
        <end position="356"/>
    </location>
</feature>
<feature type="compositionally biased region" description="Polar residues" evidence="1">
    <location>
        <begin position="319"/>
        <end position="329"/>
    </location>
</feature>
<dbReference type="InterPro" id="IPR043128">
    <property type="entry name" value="Rev_trsase/Diguanyl_cyclase"/>
</dbReference>
<dbReference type="InterPro" id="IPR012337">
    <property type="entry name" value="RNaseH-like_sf"/>
</dbReference>
<dbReference type="Pfam" id="PF03564">
    <property type="entry name" value="DUF1759"/>
    <property type="match status" value="1"/>
</dbReference>
<name>A0A0A9VSF7_LYGHE</name>
<dbReference type="SUPFAM" id="SSF56672">
    <property type="entry name" value="DNA/RNA polymerases"/>
    <property type="match status" value="1"/>
</dbReference>
<reference evidence="3" key="2">
    <citation type="submission" date="2014-07" db="EMBL/GenBank/DDBJ databases">
        <authorList>
            <person name="Hull J."/>
        </authorList>
    </citation>
    <scope>NUCLEOTIDE SEQUENCE</scope>
</reference>
<evidence type="ECO:0000256" key="1">
    <source>
        <dbReference type="SAM" id="MobiDB-lite"/>
    </source>
</evidence>
<reference evidence="3" key="1">
    <citation type="journal article" date="2014" name="PLoS ONE">
        <title>Transcriptome-Based Identification of ABC Transporters in the Western Tarnished Plant Bug Lygus hesperus.</title>
        <authorList>
            <person name="Hull J.J."/>
            <person name="Chaney K."/>
            <person name="Geib S.M."/>
            <person name="Fabrick J.A."/>
            <person name="Brent C.S."/>
            <person name="Walsh D."/>
            <person name="Lavine L.C."/>
        </authorList>
    </citation>
    <scope>NUCLEOTIDE SEQUENCE</scope>
</reference>
<dbReference type="Gene3D" id="3.10.10.10">
    <property type="entry name" value="HIV Type 1 Reverse Transcriptase, subunit A, domain 1"/>
    <property type="match status" value="1"/>
</dbReference>